<keyword evidence="4" id="KW-1185">Reference proteome</keyword>
<accession>A0ABM8VX99</accession>
<sequence length="670" mass="77854">MVFFSIKPWFSKEDTVQLNETNEIGIIVVIDNNKASVKLNSKDRLNEVRRVLESNNIIKMTTDINFTNGEAVIDIDDEGEFELEEILVDTNKIHLKRRPNWRELEKRFKLGYGRNYEENKDKVANKKAFIIKDCEFDVFLSDDYYYDTVTISSEDELIRNKSLFLKALAEIQSVKLGVSAKFEKISQSNSKTFSTVQFKNVGKAELSIQEQTIEPTAEFLNEVQKAINLKDPTIVNKIIKEFGQFIPTIIRFGGRLHYVNTTCTVKNSVNNNKEYSANFTVNGQGLESQYNSNTTSGNESTKQSQYSHIFGGDKIKISEGKEDEWISSLQDFRYWVPIEFRKPVSIFEILNEDLKKKLKEIIGKRIIYSNIQDHPFEINNSRNHIVDLEIPSDIENIENIFTDPNIDSQVFVTILNMNENDDVFTYTLYTPKRGYVPKIIIDCIRPNSEWQKECHIKIGWIVVGYDLDFISALSSCDIRFQSTRKEVSAPSNAFRISEDNLLVAYGTPVVFDLNSGFDHLIIGYHFSQATKKTFTCLYGYDLIKQEYTTVPNFGFNILSFIEYPSSEIFDKFKIERKPEKKIFPFSLRKNKNKMQETFDNELPEFVSLCADDKKECQQCYPEFVAKKFERFILEQLKCKNMINQRPHGHCFVSVFNPEAVRKQKTSRYLH</sequence>
<reference evidence="3 4" key="1">
    <citation type="submission" date="2021-06" db="EMBL/GenBank/DDBJ databases">
        <authorList>
            <person name="Kallberg Y."/>
            <person name="Tangrot J."/>
            <person name="Rosling A."/>
        </authorList>
    </citation>
    <scope>NUCLEOTIDE SEQUENCE [LARGE SCALE GENOMIC DNA]</scope>
    <source>
        <strain evidence="3 4">120-4 pot B 10/14</strain>
    </source>
</reference>
<dbReference type="Pfam" id="PF01823">
    <property type="entry name" value="MACPF"/>
    <property type="match status" value="1"/>
</dbReference>
<dbReference type="Pfam" id="PF24209">
    <property type="entry name" value="DUF7431"/>
    <property type="match status" value="1"/>
</dbReference>
<evidence type="ECO:0000259" key="1">
    <source>
        <dbReference type="Pfam" id="PF01823"/>
    </source>
</evidence>
<gene>
    <name evidence="3" type="ORF">GMARGA_LOCUS709</name>
</gene>
<evidence type="ECO:0000313" key="4">
    <source>
        <dbReference type="Proteomes" id="UP000789901"/>
    </source>
</evidence>
<dbReference type="Proteomes" id="UP000789901">
    <property type="component" value="Unassembled WGS sequence"/>
</dbReference>
<feature type="domain" description="DUF7431" evidence="2">
    <location>
        <begin position="366"/>
        <end position="640"/>
    </location>
</feature>
<proteinExistence type="predicted"/>
<dbReference type="EMBL" id="CAJVQB010000133">
    <property type="protein sequence ID" value="CAG8469581.1"/>
    <property type="molecule type" value="Genomic_DNA"/>
</dbReference>
<protein>
    <submittedName>
        <fullName evidence="3">14926_t:CDS:1</fullName>
    </submittedName>
</protein>
<dbReference type="InterPro" id="IPR020864">
    <property type="entry name" value="MACPF"/>
</dbReference>
<evidence type="ECO:0000313" key="3">
    <source>
        <dbReference type="EMBL" id="CAG8469581.1"/>
    </source>
</evidence>
<feature type="domain" description="MACPF" evidence="1">
    <location>
        <begin position="178"/>
        <end position="359"/>
    </location>
</feature>
<evidence type="ECO:0000259" key="2">
    <source>
        <dbReference type="Pfam" id="PF24209"/>
    </source>
</evidence>
<organism evidence="3 4">
    <name type="scientific">Gigaspora margarita</name>
    <dbReference type="NCBI Taxonomy" id="4874"/>
    <lineage>
        <taxon>Eukaryota</taxon>
        <taxon>Fungi</taxon>
        <taxon>Fungi incertae sedis</taxon>
        <taxon>Mucoromycota</taxon>
        <taxon>Glomeromycotina</taxon>
        <taxon>Glomeromycetes</taxon>
        <taxon>Diversisporales</taxon>
        <taxon>Gigasporaceae</taxon>
        <taxon>Gigaspora</taxon>
    </lineage>
</organism>
<name>A0ABM8VX99_GIGMA</name>
<comment type="caution">
    <text evidence="3">The sequence shown here is derived from an EMBL/GenBank/DDBJ whole genome shotgun (WGS) entry which is preliminary data.</text>
</comment>
<dbReference type="InterPro" id="IPR055854">
    <property type="entry name" value="DUF7431"/>
</dbReference>